<dbReference type="RefSeq" id="WP_036937869.1">
    <property type="nucleotide sequence ID" value="NZ_JQKC01000006.1"/>
</dbReference>
<dbReference type="SMART" id="SM00729">
    <property type="entry name" value="Elp3"/>
    <property type="match status" value="1"/>
</dbReference>
<dbReference type="PROSITE" id="PS51918">
    <property type="entry name" value="RADICAL_SAM"/>
    <property type="match status" value="1"/>
</dbReference>
<dbReference type="EMBL" id="LGTC01000001">
    <property type="protein sequence ID" value="KNY26520.1"/>
    <property type="molecule type" value="Genomic_DNA"/>
</dbReference>
<reference evidence="7" key="1">
    <citation type="submission" date="2015-07" db="EMBL/GenBank/DDBJ databases">
        <title>Near-Complete Genome Sequence of the Cellulolytic Bacterium Bacteroides (Pseudobacteroides) cellulosolvens ATCC 35603.</title>
        <authorList>
            <person name="Dassa B."/>
            <person name="Utturkar S.M."/>
            <person name="Klingeman D.M."/>
            <person name="Hurt R.A."/>
            <person name="Keller M."/>
            <person name="Xu J."/>
            <person name="Reddy Y.H.K."/>
            <person name="Borovok I."/>
            <person name="Grinberg I.R."/>
            <person name="Lamed R."/>
            <person name="Zhivin O."/>
            <person name="Bayer E.A."/>
            <person name="Brown S.D."/>
        </authorList>
    </citation>
    <scope>NUCLEOTIDE SEQUENCE [LARGE SCALE GENOMIC DNA]</scope>
    <source>
        <strain evidence="7">DSM 2933</strain>
    </source>
</reference>
<dbReference type="InterPro" id="IPR058240">
    <property type="entry name" value="rSAM_sf"/>
</dbReference>
<dbReference type="CDD" id="cd01335">
    <property type="entry name" value="Radical_SAM"/>
    <property type="match status" value="1"/>
</dbReference>
<name>A0A0L6JL99_9FIRM</name>
<dbReference type="Pfam" id="PF13186">
    <property type="entry name" value="SPASM"/>
    <property type="match status" value="1"/>
</dbReference>
<dbReference type="InterPro" id="IPR013785">
    <property type="entry name" value="Aldolase_TIM"/>
</dbReference>
<feature type="domain" description="Radical SAM core" evidence="5">
    <location>
        <begin position="96"/>
        <end position="306"/>
    </location>
</feature>
<dbReference type="GO" id="GO:0046872">
    <property type="term" value="F:metal ion binding"/>
    <property type="evidence" value="ECO:0007669"/>
    <property type="project" value="UniProtKB-KW"/>
</dbReference>
<gene>
    <name evidence="6" type="ORF">Bccel_1785</name>
</gene>
<protein>
    <submittedName>
        <fullName evidence="6">Radical SAM domain protein</fullName>
    </submittedName>
</protein>
<dbReference type="eggNOG" id="COG0535">
    <property type="taxonomic scope" value="Bacteria"/>
</dbReference>
<dbReference type="InterPro" id="IPR023885">
    <property type="entry name" value="4Fe4S-binding_SPASM_dom"/>
</dbReference>
<dbReference type="OrthoDB" id="7021155at2"/>
<dbReference type="GO" id="GO:0051536">
    <property type="term" value="F:iron-sulfur cluster binding"/>
    <property type="evidence" value="ECO:0007669"/>
    <property type="project" value="UniProtKB-KW"/>
</dbReference>
<evidence type="ECO:0000259" key="5">
    <source>
        <dbReference type="PROSITE" id="PS51918"/>
    </source>
</evidence>
<evidence type="ECO:0000256" key="2">
    <source>
        <dbReference type="ARBA" id="ARBA00022723"/>
    </source>
</evidence>
<accession>A0A0L6JL99</accession>
<evidence type="ECO:0000313" key="7">
    <source>
        <dbReference type="Proteomes" id="UP000036923"/>
    </source>
</evidence>
<evidence type="ECO:0000256" key="1">
    <source>
        <dbReference type="ARBA" id="ARBA00022691"/>
    </source>
</evidence>
<dbReference type="InterPro" id="IPR050377">
    <property type="entry name" value="Radical_SAM_PqqE_MftC-like"/>
</dbReference>
<sequence>MLMNAWVILNMVFDRKCIKLGWDIHNMFSKNRSYRMRNLIKAGLNVIKNDRIVKHEGMYIVNSFMPPLNSKAYRSILTAVPGEGSEIFLSHTEGKRKAPISIYISATSKCMYDCWHCSAAKRGIQCDTDTDRMIELVRKIQNMGTGIIGFTGGEPLLRDDLEKIISSIDDRSVSFVFSTGYGLTYERAMKLKASGLLGIAISLDSLDSKEHDKGRGFEGAYDHAIKAINHAKKAGLYTMVQTVCTRELLADNKLYDFARFMKELGVDEMRIIQPLPCGRLDSDSSSLLNAEEERKLIDFHIQCNHNKKLPKASVFSYFESDGQFGCGAAVQHSYIDSEGNLYPCDFVPLSFGNVFVTPIDVLWQRMHGSIGKPRGYCFSKAELKDILKTKENVKCYPLEAEDLCIECKCQNPKLPAFYRILKGEKV</sequence>
<dbReference type="PANTHER" id="PTHR11228">
    <property type="entry name" value="RADICAL SAM DOMAIN PROTEIN"/>
    <property type="match status" value="1"/>
</dbReference>
<keyword evidence="4" id="KW-0411">Iron-sulfur</keyword>
<keyword evidence="1" id="KW-0949">S-adenosyl-L-methionine</keyword>
<dbReference type="SFLD" id="SFLDG01067">
    <property type="entry name" value="SPASM/twitch_domain_containing"/>
    <property type="match status" value="1"/>
</dbReference>
<organism evidence="6 7">
    <name type="scientific">Pseudobacteroides cellulosolvens ATCC 35603 = DSM 2933</name>
    <dbReference type="NCBI Taxonomy" id="398512"/>
    <lineage>
        <taxon>Bacteria</taxon>
        <taxon>Bacillati</taxon>
        <taxon>Bacillota</taxon>
        <taxon>Clostridia</taxon>
        <taxon>Eubacteriales</taxon>
        <taxon>Oscillospiraceae</taxon>
        <taxon>Pseudobacteroides</taxon>
    </lineage>
</organism>
<dbReference type="Proteomes" id="UP000036923">
    <property type="component" value="Unassembled WGS sequence"/>
</dbReference>
<dbReference type="SFLD" id="SFLDS00029">
    <property type="entry name" value="Radical_SAM"/>
    <property type="match status" value="1"/>
</dbReference>
<dbReference type="SUPFAM" id="SSF102114">
    <property type="entry name" value="Radical SAM enzymes"/>
    <property type="match status" value="1"/>
</dbReference>
<comment type="caution">
    <text evidence="6">The sequence shown here is derived from an EMBL/GenBank/DDBJ whole genome shotgun (WGS) entry which is preliminary data.</text>
</comment>
<keyword evidence="2" id="KW-0479">Metal-binding</keyword>
<dbReference type="GO" id="GO:0006783">
    <property type="term" value="P:heme biosynthetic process"/>
    <property type="evidence" value="ECO:0007669"/>
    <property type="project" value="TreeGrafter"/>
</dbReference>
<dbReference type="GO" id="GO:0003824">
    <property type="term" value="F:catalytic activity"/>
    <property type="evidence" value="ECO:0007669"/>
    <property type="project" value="InterPro"/>
</dbReference>
<dbReference type="Pfam" id="PF04055">
    <property type="entry name" value="Radical_SAM"/>
    <property type="match status" value="1"/>
</dbReference>
<dbReference type="STRING" id="398512.Bccel_1785"/>
<evidence type="ECO:0000313" key="6">
    <source>
        <dbReference type="EMBL" id="KNY26520.1"/>
    </source>
</evidence>
<keyword evidence="3" id="KW-0408">Iron</keyword>
<dbReference type="InterPro" id="IPR007197">
    <property type="entry name" value="rSAM"/>
</dbReference>
<keyword evidence="7" id="KW-1185">Reference proteome</keyword>
<evidence type="ECO:0000256" key="3">
    <source>
        <dbReference type="ARBA" id="ARBA00023004"/>
    </source>
</evidence>
<dbReference type="Gene3D" id="3.20.20.70">
    <property type="entry name" value="Aldolase class I"/>
    <property type="match status" value="1"/>
</dbReference>
<dbReference type="AlphaFoldDB" id="A0A0L6JL99"/>
<dbReference type="SFLD" id="SFLDG01386">
    <property type="entry name" value="main_SPASM_domain-containing"/>
    <property type="match status" value="1"/>
</dbReference>
<dbReference type="PANTHER" id="PTHR11228:SF7">
    <property type="entry name" value="PQQA PEPTIDE CYCLASE"/>
    <property type="match status" value="1"/>
</dbReference>
<evidence type="ECO:0000256" key="4">
    <source>
        <dbReference type="ARBA" id="ARBA00023014"/>
    </source>
</evidence>
<proteinExistence type="predicted"/>
<dbReference type="InterPro" id="IPR006638">
    <property type="entry name" value="Elp3/MiaA/NifB-like_rSAM"/>
</dbReference>